<keyword evidence="5" id="KW-0552">Olfaction</keyword>
<keyword evidence="7 10" id="KW-0472">Membrane</keyword>
<keyword evidence="3" id="KW-0716">Sensory transduction</keyword>
<evidence type="ECO:0000256" key="4">
    <source>
        <dbReference type="ARBA" id="ARBA00022692"/>
    </source>
</evidence>
<keyword evidence="6 10" id="KW-1133">Transmembrane helix</keyword>
<accession>A0A1B6EYC0</accession>
<reference evidence="11" key="1">
    <citation type="submission" date="2015-11" db="EMBL/GenBank/DDBJ databases">
        <title>De novo transcriptome assembly of four potential Pierce s Disease insect vectors from Arizona vineyards.</title>
        <authorList>
            <person name="Tassone E.E."/>
        </authorList>
    </citation>
    <scope>NUCLEOTIDE SEQUENCE</scope>
</reference>
<evidence type="ECO:0000256" key="7">
    <source>
        <dbReference type="ARBA" id="ARBA00023136"/>
    </source>
</evidence>
<keyword evidence="8" id="KW-0675">Receptor</keyword>
<proteinExistence type="predicted"/>
<dbReference type="Pfam" id="PF02949">
    <property type="entry name" value="7tm_6"/>
    <property type="match status" value="1"/>
</dbReference>
<evidence type="ECO:0000256" key="1">
    <source>
        <dbReference type="ARBA" id="ARBA00004651"/>
    </source>
</evidence>
<feature type="transmembrane region" description="Helical" evidence="10">
    <location>
        <begin position="12"/>
        <end position="29"/>
    </location>
</feature>
<evidence type="ECO:0000256" key="5">
    <source>
        <dbReference type="ARBA" id="ARBA00022725"/>
    </source>
</evidence>
<sequence>TEFGSFQFLRHASYFALLLIQLFFFCFFGEKLTGNSLKVQQAVYNSPWYTMSPANQKLLLTVADRAAIPAKLEVWPKFVPVSLENFLNICRFTYSVYSVLVVTTSKEFD</sequence>
<keyword evidence="4 10" id="KW-0812">Transmembrane</keyword>
<evidence type="ECO:0008006" key="12">
    <source>
        <dbReference type="Google" id="ProtNLM"/>
    </source>
</evidence>
<evidence type="ECO:0000256" key="6">
    <source>
        <dbReference type="ARBA" id="ARBA00022989"/>
    </source>
</evidence>
<gene>
    <name evidence="11" type="ORF">g.44178</name>
</gene>
<evidence type="ECO:0000256" key="8">
    <source>
        <dbReference type="ARBA" id="ARBA00023170"/>
    </source>
</evidence>
<comment type="subcellular location">
    <subcellularLocation>
        <location evidence="1">Cell membrane</location>
        <topology evidence="1">Multi-pass membrane protein</topology>
    </subcellularLocation>
</comment>
<dbReference type="GO" id="GO:0005549">
    <property type="term" value="F:odorant binding"/>
    <property type="evidence" value="ECO:0007669"/>
    <property type="project" value="InterPro"/>
</dbReference>
<evidence type="ECO:0000256" key="10">
    <source>
        <dbReference type="SAM" id="Phobius"/>
    </source>
</evidence>
<evidence type="ECO:0000256" key="2">
    <source>
        <dbReference type="ARBA" id="ARBA00022475"/>
    </source>
</evidence>
<name>A0A1B6EYC0_9HEMI</name>
<dbReference type="GO" id="GO:0007165">
    <property type="term" value="P:signal transduction"/>
    <property type="evidence" value="ECO:0007669"/>
    <property type="project" value="UniProtKB-KW"/>
</dbReference>
<feature type="non-terminal residue" evidence="11">
    <location>
        <position position="1"/>
    </location>
</feature>
<dbReference type="GO" id="GO:0005886">
    <property type="term" value="C:plasma membrane"/>
    <property type="evidence" value="ECO:0007669"/>
    <property type="project" value="UniProtKB-SubCell"/>
</dbReference>
<dbReference type="GO" id="GO:0004984">
    <property type="term" value="F:olfactory receptor activity"/>
    <property type="evidence" value="ECO:0007669"/>
    <property type="project" value="InterPro"/>
</dbReference>
<keyword evidence="9" id="KW-0807">Transducer</keyword>
<dbReference type="PANTHER" id="PTHR21137">
    <property type="entry name" value="ODORANT RECEPTOR"/>
    <property type="match status" value="1"/>
</dbReference>
<protein>
    <recommendedName>
        <fullName evidence="12">Odorant receptor</fullName>
    </recommendedName>
</protein>
<evidence type="ECO:0000256" key="9">
    <source>
        <dbReference type="ARBA" id="ARBA00023224"/>
    </source>
</evidence>
<dbReference type="EMBL" id="GECZ01026733">
    <property type="protein sequence ID" value="JAS43036.1"/>
    <property type="molecule type" value="Transcribed_RNA"/>
</dbReference>
<dbReference type="AlphaFoldDB" id="A0A1B6EYC0"/>
<dbReference type="InterPro" id="IPR004117">
    <property type="entry name" value="7tm6_olfct_rcpt"/>
</dbReference>
<dbReference type="PANTHER" id="PTHR21137:SF35">
    <property type="entry name" value="ODORANT RECEPTOR 19A-RELATED"/>
    <property type="match status" value="1"/>
</dbReference>
<organism evidence="11">
    <name type="scientific">Cuerna arida</name>
    <dbReference type="NCBI Taxonomy" id="1464854"/>
    <lineage>
        <taxon>Eukaryota</taxon>
        <taxon>Metazoa</taxon>
        <taxon>Ecdysozoa</taxon>
        <taxon>Arthropoda</taxon>
        <taxon>Hexapoda</taxon>
        <taxon>Insecta</taxon>
        <taxon>Pterygota</taxon>
        <taxon>Neoptera</taxon>
        <taxon>Paraneoptera</taxon>
        <taxon>Hemiptera</taxon>
        <taxon>Auchenorrhyncha</taxon>
        <taxon>Membracoidea</taxon>
        <taxon>Cicadellidae</taxon>
        <taxon>Cicadellinae</taxon>
        <taxon>Proconiini</taxon>
        <taxon>Cuerna</taxon>
    </lineage>
</organism>
<evidence type="ECO:0000256" key="3">
    <source>
        <dbReference type="ARBA" id="ARBA00022606"/>
    </source>
</evidence>
<keyword evidence="2" id="KW-1003">Cell membrane</keyword>
<evidence type="ECO:0000313" key="11">
    <source>
        <dbReference type="EMBL" id="JAS43036.1"/>
    </source>
</evidence>